<dbReference type="AlphaFoldDB" id="A0A8J4RB55"/>
<comment type="caution">
    <text evidence="5">The sequence shown here is derived from an EMBL/GenBank/DDBJ whole genome shotgun (WGS) entry which is preliminary data.</text>
</comment>
<dbReference type="SMART" id="SM00322">
    <property type="entry name" value="KH"/>
    <property type="match status" value="2"/>
</dbReference>
<dbReference type="CDD" id="cd00105">
    <property type="entry name" value="KH-I"/>
    <property type="match status" value="1"/>
</dbReference>
<feature type="compositionally biased region" description="Low complexity" evidence="3">
    <location>
        <begin position="700"/>
        <end position="714"/>
    </location>
</feature>
<evidence type="ECO:0000313" key="5">
    <source>
        <dbReference type="EMBL" id="KAF3964404.1"/>
    </source>
</evidence>
<feature type="compositionally biased region" description="Polar residues" evidence="3">
    <location>
        <begin position="592"/>
        <end position="602"/>
    </location>
</feature>
<feature type="domain" description="K Homology" evidence="4">
    <location>
        <begin position="187"/>
        <end position="260"/>
    </location>
</feature>
<evidence type="ECO:0000256" key="3">
    <source>
        <dbReference type="SAM" id="MobiDB-lite"/>
    </source>
</evidence>
<dbReference type="SUPFAM" id="SSF54791">
    <property type="entry name" value="Eukaryotic type KH-domain (KH-domain type I)"/>
    <property type="match status" value="2"/>
</dbReference>
<dbReference type="OrthoDB" id="5204190at2759"/>
<dbReference type="InterPro" id="IPR004087">
    <property type="entry name" value="KH_dom"/>
</dbReference>
<feature type="compositionally biased region" description="Polar residues" evidence="3">
    <location>
        <begin position="764"/>
        <end position="774"/>
    </location>
</feature>
<dbReference type="FunFam" id="3.30.1370.10:FF:000093">
    <property type="entry name" value="KH domain-containing protein"/>
    <property type="match status" value="1"/>
</dbReference>
<keyword evidence="6" id="KW-1185">Reference proteome</keyword>
<feature type="compositionally biased region" description="Acidic residues" evidence="3">
    <location>
        <begin position="53"/>
        <end position="78"/>
    </location>
</feature>
<feature type="compositionally biased region" description="Polar residues" evidence="3">
    <location>
        <begin position="724"/>
        <end position="736"/>
    </location>
</feature>
<dbReference type="InterPro" id="IPR004088">
    <property type="entry name" value="KH_dom_type_1"/>
</dbReference>
<feature type="compositionally biased region" description="Basic and acidic residues" evidence="3">
    <location>
        <begin position="34"/>
        <end position="48"/>
    </location>
</feature>
<feature type="compositionally biased region" description="Polar residues" evidence="3">
    <location>
        <begin position="543"/>
        <end position="553"/>
    </location>
</feature>
<feature type="compositionally biased region" description="Polar residues" evidence="3">
    <location>
        <begin position="360"/>
        <end position="373"/>
    </location>
</feature>
<accession>A0A8J4RB55</accession>
<feature type="compositionally biased region" description="Basic and acidic residues" evidence="3">
    <location>
        <begin position="79"/>
        <end position="93"/>
    </location>
</feature>
<evidence type="ECO:0000256" key="1">
    <source>
        <dbReference type="ARBA" id="ARBA00022737"/>
    </source>
</evidence>
<dbReference type="Proteomes" id="UP000737018">
    <property type="component" value="Unassembled WGS sequence"/>
</dbReference>
<feature type="domain" description="K Homology" evidence="4">
    <location>
        <begin position="283"/>
        <end position="357"/>
    </location>
</feature>
<proteinExistence type="predicted"/>
<keyword evidence="2" id="KW-0694">RNA-binding</keyword>
<feature type="compositionally biased region" description="Low complexity" evidence="3">
    <location>
        <begin position="654"/>
        <end position="666"/>
    </location>
</feature>
<sequence>MAEEGFVVVGGSEAEEVVVADPNPNSQPDHHKRKLEDLELGAPEHGHIADLNADPEDVPADGGGDGDDDDDEDDDGADVAEHVKRQRLDEKSDGSANENGYQQKEENGDEPVGENNEEPNVEGLQSEDAQPLAEEVRQTVADGEEAPSVENPEMGDAQQPSVEDSVTENAQDPSKVQNQEPFTEGADTTSRKMEVPNNKVGVLIGKAGDTIRYLQYNSGAKIQITRDADADPQSATRPVEIIGTLDSITKAEKLINAVIAEADAGGSPSLIARGLTTAQAAAASEQVQIQVPNEKVGLIIGRGGETIKGLQTRTGARIQLIPQHLPEGDESKERTVRVTGDKKQIEMARELIKEVMSQPVRPSSFSGGFNQQAYRPRGSAGPPQWGPRGPHPAAYDYQHRGPYPSHNPQYPSPGYGGYHQQAPPRGNYSGGWEQRPSMQGPPSHTGGYDYYGGQGGHMSDAPASAQHSAPIPSHGHGPSHAAAMGPPSSQANYNYGQPQGPDYGHTAPYSQAAPHQQSYGHGYDEPKYDSHAPTQHPYGGHGSSQPVYSQTQPGYAAQQYGKPQPYGQGPHPQSYAPPRATQPGEMPYQGSAPAQSYGPNATPQQPYPYQSSGQMQQSYPPYGSAPAADAYNQPPPASGPVYPQQGGQPGYGQPGAQQAQGYAQVGPTGGYGPYAASQQGYPEQAAPNNAAYGYQGPQDPAYSGAPASAYSAPPSGQPGYAQPAPTQQGYDQSVPQSGGYGSAPATAPVAYGKTVSPQPGYAQYDSTQMYGAPR</sequence>
<feature type="compositionally biased region" description="Acidic residues" evidence="3">
    <location>
        <begin position="107"/>
        <end position="120"/>
    </location>
</feature>
<dbReference type="Pfam" id="PF00013">
    <property type="entry name" value="KH_1"/>
    <property type="match status" value="2"/>
</dbReference>
<dbReference type="PROSITE" id="PS50084">
    <property type="entry name" value="KH_TYPE_1"/>
    <property type="match status" value="2"/>
</dbReference>
<feature type="compositionally biased region" description="Polar residues" evidence="3">
    <location>
        <begin position="158"/>
        <end position="181"/>
    </location>
</feature>
<evidence type="ECO:0000259" key="4">
    <source>
        <dbReference type="SMART" id="SM00322"/>
    </source>
</evidence>
<feature type="compositionally biased region" description="Polar residues" evidence="3">
    <location>
        <begin position="487"/>
        <end position="497"/>
    </location>
</feature>
<dbReference type="InterPro" id="IPR036612">
    <property type="entry name" value="KH_dom_type_1_sf"/>
</dbReference>
<evidence type="ECO:0000313" key="6">
    <source>
        <dbReference type="Proteomes" id="UP000737018"/>
    </source>
</evidence>
<reference evidence="5" key="1">
    <citation type="submission" date="2020-03" db="EMBL/GenBank/DDBJ databases">
        <title>Castanea mollissima Vanexum genome sequencing.</title>
        <authorList>
            <person name="Staton M."/>
        </authorList>
    </citation>
    <scope>NUCLEOTIDE SEQUENCE</scope>
    <source>
        <tissue evidence="5">Leaf</tissue>
    </source>
</reference>
<dbReference type="EMBL" id="JRKL02001369">
    <property type="protein sequence ID" value="KAF3964404.1"/>
    <property type="molecule type" value="Genomic_DNA"/>
</dbReference>
<name>A0A8J4RB55_9ROSI</name>
<gene>
    <name evidence="5" type="ORF">CMV_011299</name>
</gene>
<dbReference type="Gene3D" id="3.30.1370.10">
    <property type="entry name" value="K Homology domain, type 1"/>
    <property type="match status" value="2"/>
</dbReference>
<feature type="region of interest" description="Disordered" evidence="3">
    <location>
        <begin position="355"/>
        <end position="774"/>
    </location>
</feature>
<protein>
    <recommendedName>
        <fullName evidence="4">K Homology domain-containing protein</fullName>
    </recommendedName>
</protein>
<feature type="compositionally biased region" description="Low complexity" evidence="3">
    <location>
        <begin position="558"/>
        <end position="574"/>
    </location>
</feature>
<feature type="compositionally biased region" description="Low complexity" evidence="3">
    <location>
        <begin position="603"/>
        <end position="622"/>
    </location>
</feature>
<organism evidence="5 6">
    <name type="scientific">Castanea mollissima</name>
    <name type="common">Chinese chestnut</name>
    <dbReference type="NCBI Taxonomy" id="60419"/>
    <lineage>
        <taxon>Eukaryota</taxon>
        <taxon>Viridiplantae</taxon>
        <taxon>Streptophyta</taxon>
        <taxon>Embryophyta</taxon>
        <taxon>Tracheophyta</taxon>
        <taxon>Spermatophyta</taxon>
        <taxon>Magnoliopsida</taxon>
        <taxon>eudicotyledons</taxon>
        <taxon>Gunneridae</taxon>
        <taxon>Pentapetalae</taxon>
        <taxon>rosids</taxon>
        <taxon>fabids</taxon>
        <taxon>Fagales</taxon>
        <taxon>Fagaceae</taxon>
        <taxon>Castanea</taxon>
    </lineage>
</organism>
<feature type="region of interest" description="Disordered" evidence="3">
    <location>
        <begin position="1"/>
        <end position="194"/>
    </location>
</feature>
<dbReference type="PANTHER" id="PTHR10288">
    <property type="entry name" value="KH DOMAIN CONTAINING RNA BINDING PROTEIN"/>
    <property type="match status" value="1"/>
</dbReference>
<feature type="compositionally biased region" description="Low complexity" evidence="3">
    <location>
        <begin position="1"/>
        <end position="12"/>
    </location>
</feature>
<evidence type="ECO:0000256" key="2">
    <source>
        <dbReference type="PROSITE-ProRule" id="PRU00117"/>
    </source>
</evidence>
<dbReference type="GO" id="GO:0003723">
    <property type="term" value="F:RNA binding"/>
    <property type="evidence" value="ECO:0007669"/>
    <property type="project" value="UniProtKB-UniRule"/>
</dbReference>
<keyword evidence="1" id="KW-0677">Repeat</keyword>